<feature type="transmembrane region" description="Helical" evidence="1">
    <location>
        <begin position="84"/>
        <end position="105"/>
    </location>
</feature>
<comment type="caution">
    <text evidence="2">The sequence shown here is derived from an EMBL/GenBank/DDBJ whole genome shotgun (WGS) entry which is preliminary data.</text>
</comment>
<reference evidence="2 3" key="1">
    <citation type="journal article" date="2014" name="Genome Announc.">
        <title>Trypanosoma cruzi Clone Dm28c Draft Genome Sequence.</title>
        <authorList>
            <person name="Grisard E.C."/>
            <person name="Teixeira S.M."/>
            <person name="de Almeida L.G."/>
            <person name="Stoco P.H."/>
            <person name="Gerber A.L."/>
            <person name="Talavera-Lopez C."/>
            <person name="Lima O.C."/>
            <person name="Andersson B."/>
            <person name="de Vasconcelos A.T."/>
        </authorList>
    </citation>
    <scope>NUCLEOTIDE SEQUENCE [LARGE SCALE GENOMIC DNA]</scope>
    <source>
        <strain evidence="2 3">Dm28c</strain>
    </source>
</reference>
<keyword evidence="1" id="KW-0812">Transmembrane</keyword>
<sequence length="140" mass="16033">MQPQWQPCWPRRVTEWDYGVCKEDRKGKKEAGVFGGGTGGGRDGNERKLLFLQKGEWRSRIPLTLPSYARSHTRTYTSCFMNSLFFVTLFFLLLLSLFLSLCVCVRSPCISFYFLPTLLVSPVTFFFVCVCACVFTLLSL</sequence>
<evidence type="ECO:0000256" key="1">
    <source>
        <dbReference type="SAM" id="Phobius"/>
    </source>
</evidence>
<proteinExistence type="predicted"/>
<dbReference type="EMBL" id="AYLP01000003">
    <property type="protein sequence ID" value="ESS70753.1"/>
    <property type="molecule type" value="Genomic_DNA"/>
</dbReference>
<keyword evidence="1" id="KW-0472">Membrane</keyword>
<evidence type="ECO:0000313" key="3">
    <source>
        <dbReference type="Proteomes" id="UP000017861"/>
    </source>
</evidence>
<dbReference type="InterPro" id="IPR009571">
    <property type="entry name" value="SUR7/Rim9-like_fungi"/>
</dbReference>
<accession>V5C1S9</accession>
<feature type="transmembrane region" description="Helical" evidence="1">
    <location>
        <begin position="112"/>
        <end position="138"/>
    </location>
</feature>
<dbReference type="VEuPathDB" id="TriTrypDB:TCDM_00523"/>
<gene>
    <name evidence="2" type="ORF">TCDM_00523</name>
</gene>
<name>V5C1S9_TRYCR</name>
<dbReference type="Pfam" id="PF06687">
    <property type="entry name" value="SUR7"/>
    <property type="match status" value="1"/>
</dbReference>
<dbReference type="GO" id="GO:0005886">
    <property type="term" value="C:plasma membrane"/>
    <property type="evidence" value="ECO:0007669"/>
    <property type="project" value="InterPro"/>
</dbReference>
<protein>
    <submittedName>
        <fullName evidence="2">Uncharacterized protein</fullName>
    </submittedName>
</protein>
<keyword evidence="1" id="KW-1133">Transmembrane helix</keyword>
<evidence type="ECO:0000313" key="2">
    <source>
        <dbReference type="EMBL" id="ESS70753.1"/>
    </source>
</evidence>
<dbReference type="AlphaFoldDB" id="V5C1S9"/>
<organism evidence="2 3">
    <name type="scientific">Trypanosoma cruzi Dm28c</name>
    <dbReference type="NCBI Taxonomy" id="1416333"/>
    <lineage>
        <taxon>Eukaryota</taxon>
        <taxon>Discoba</taxon>
        <taxon>Euglenozoa</taxon>
        <taxon>Kinetoplastea</taxon>
        <taxon>Metakinetoplastina</taxon>
        <taxon>Trypanosomatida</taxon>
        <taxon>Trypanosomatidae</taxon>
        <taxon>Trypanosoma</taxon>
        <taxon>Schizotrypanum</taxon>
    </lineage>
</organism>
<dbReference type="Proteomes" id="UP000017861">
    <property type="component" value="Unassembled WGS sequence"/>
</dbReference>